<reference evidence="2 3" key="1">
    <citation type="submission" date="2016-03" db="EMBL/GenBank/DDBJ databases">
        <title>Acetic acid bacteria sequencing.</title>
        <authorList>
            <person name="Brandt J."/>
            <person name="Jakob F."/>
            <person name="Vogel R.F."/>
        </authorList>
    </citation>
    <scope>NUCLEOTIDE SEQUENCE [LARGE SCALE GENOMIC DNA]</scope>
    <source>
        <strain evidence="2 3">TMW2.1153</strain>
    </source>
</reference>
<dbReference type="AlphaFoldDB" id="A0A1U9KDD9"/>
<dbReference type="RefSeq" id="WP_077811786.1">
    <property type="nucleotide sequence ID" value="NZ_CP014692.1"/>
</dbReference>
<protein>
    <submittedName>
        <fullName evidence="2">Uncharacterized protein</fullName>
    </submittedName>
</protein>
<dbReference type="EMBL" id="CP014692">
    <property type="protein sequence ID" value="AQS83747.1"/>
    <property type="molecule type" value="Genomic_DNA"/>
</dbReference>
<dbReference type="Proteomes" id="UP000188937">
    <property type="component" value="Chromosome"/>
</dbReference>
<dbReference type="OrthoDB" id="9918238at2"/>
<dbReference type="STRING" id="435.A0U92_02025"/>
<evidence type="ECO:0000256" key="1">
    <source>
        <dbReference type="SAM" id="MobiDB-lite"/>
    </source>
</evidence>
<sequence length="71" mass="7788">MISTDLISVLSRPGDRAAASRAGRKKNVGPADTDETEGSSPRRSRRLAGDLDLDGPMPVFRRRGYYLDLLI</sequence>
<organism evidence="2 3">
    <name type="scientific">Acetobacter aceti</name>
    <dbReference type="NCBI Taxonomy" id="435"/>
    <lineage>
        <taxon>Bacteria</taxon>
        <taxon>Pseudomonadati</taxon>
        <taxon>Pseudomonadota</taxon>
        <taxon>Alphaproteobacteria</taxon>
        <taxon>Acetobacterales</taxon>
        <taxon>Acetobacteraceae</taxon>
        <taxon>Acetobacter</taxon>
        <taxon>Acetobacter subgen. Acetobacter</taxon>
    </lineage>
</organism>
<evidence type="ECO:0000313" key="3">
    <source>
        <dbReference type="Proteomes" id="UP000188937"/>
    </source>
</evidence>
<gene>
    <name evidence="2" type="ORF">A0U92_02025</name>
</gene>
<proteinExistence type="predicted"/>
<name>A0A1U9KDD9_ACEAC</name>
<accession>A0A1U9KDD9</accession>
<evidence type="ECO:0000313" key="2">
    <source>
        <dbReference type="EMBL" id="AQS83747.1"/>
    </source>
</evidence>
<dbReference type="KEGG" id="aace:A0U92_02025"/>
<keyword evidence="3" id="KW-1185">Reference proteome</keyword>
<feature type="region of interest" description="Disordered" evidence="1">
    <location>
        <begin position="1"/>
        <end position="52"/>
    </location>
</feature>